<organism evidence="1 2">
    <name type="scientific">Vallitalea maricola</name>
    <dbReference type="NCBI Taxonomy" id="3074433"/>
    <lineage>
        <taxon>Bacteria</taxon>
        <taxon>Bacillati</taxon>
        <taxon>Bacillota</taxon>
        <taxon>Clostridia</taxon>
        <taxon>Lachnospirales</taxon>
        <taxon>Vallitaleaceae</taxon>
        <taxon>Vallitalea</taxon>
    </lineage>
</organism>
<dbReference type="Proteomes" id="UP001374599">
    <property type="component" value="Unassembled WGS sequence"/>
</dbReference>
<evidence type="ECO:0000313" key="1">
    <source>
        <dbReference type="EMBL" id="GMQ61463.1"/>
    </source>
</evidence>
<dbReference type="EMBL" id="BTPU01000009">
    <property type="protein sequence ID" value="GMQ61463.1"/>
    <property type="molecule type" value="Genomic_DNA"/>
</dbReference>
<proteinExistence type="predicted"/>
<sequence length="126" mass="14783">MAYVPIPKDLSNVKTKVMLNLTKRQLICFSAALAVGLPPFFILKDYIGISPAVLVMMFLMLPLFMFAMYEKHGQPLEVILKNYVAVRFLNPKQRPYRTDNFYPLLERQYQLDREVNQIVKNRKEAR</sequence>
<gene>
    <name evidence="1" type="ORF">AN2V17_06920</name>
</gene>
<comment type="caution">
    <text evidence="1">The sequence shown here is derived from an EMBL/GenBank/DDBJ whole genome shotgun (WGS) entry which is preliminary data.</text>
</comment>
<name>A0ACB5UG01_9FIRM</name>
<accession>A0ACB5UG01</accession>
<keyword evidence="2" id="KW-1185">Reference proteome</keyword>
<reference evidence="1" key="1">
    <citation type="submission" date="2023-09" db="EMBL/GenBank/DDBJ databases">
        <title>Vallitalea sediminicola and Vallitalea maricola sp. nov., anaerobic bacteria isolated from marine sediment.</title>
        <authorList>
            <person name="Hirano S."/>
            <person name="Maeda A."/>
            <person name="Terahara T."/>
            <person name="Mori K."/>
            <person name="Hamada M."/>
            <person name="Matsumoto R."/>
            <person name="Kobayashi T."/>
        </authorList>
    </citation>
    <scope>NUCLEOTIDE SEQUENCE</scope>
    <source>
        <strain evidence="1">AN17-2</strain>
    </source>
</reference>
<protein>
    <submittedName>
        <fullName evidence="1">PrgI family protein</fullName>
    </submittedName>
</protein>
<evidence type="ECO:0000313" key="2">
    <source>
        <dbReference type="Proteomes" id="UP001374599"/>
    </source>
</evidence>